<gene>
    <name evidence="4" type="ORF">BN7_1217</name>
</gene>
<comment type="similarity">
    <text evidence="2">Belongs to the FMP52 family.</text>
</comment>
<keyword evidence="3" id="KW-0472">Membrane</keyword>
<dbReference type="eggNOG" id="KOG4039">
    <property type="taxonomic scope" value="Eukaryota"/>
</dbReference>
<evidence type="ECO:0000256" key="3">
    <source>
        <dbReference type="ARBA" id="ARBA00022787"/>
    </source>
</evidence>
<dbReference type="Gene3D" id="3.40.50.720">
    <property type="entry name" value="NAD(P)-binding Rossmann-like Domain"/>
    <property type="match status" value="1"/>
</dbReference>
<dbReference type="EMBL" id="CAIF01000027">
    <property type="protein sequence ID" value="CCH41676.1"/>
    <property type="molecule type" value="Genomic_DNA"/>
</dbReference>
<evidence type="ECO:0008006" key="6">
    <source>
        <dbReference type="Google" id="ProtNLM"/>
    </source>
</evidence>
<dbReference type="PANTHER" id="PTHR14097">
    <property type="entry name" value="OXIDOREDUCTASE HTATIP2"/>
    <property type="match status" value="1"/>
</dbReference>
<dbReference type="PANTHER" id="PTHR14097:SF7">
    <property type="entry name" value="OXIDOREDUCTASE HTATIP2"/>
    <property type="match status" value="1"/>
</dbReference>
<dbReference type="HOGENOM" id="CLU_071330_2_2_1"/>
<keyword evidence="5" id="KW-1185">Reference proteome</keyword>
<reference evidence="4 5" key="1">
    <citation type="journal article" date="2012" name="Eukaryot. Cell">
        <title>Draft genome sequence of Wickerhamomyces ciferrii NRRL Y-1031 F-60-10.</title>
        <authorList>
            <person name="Schneider J."/>
            <person name="Andrea H."/>
            <person name="Blom J."/>
            <person name="Jaenicke S."/>
            <person name="Ruckert C."/>
            <person name="Schorsch C."/>
            <person name="Szczepanowski R."/>
            <person name="Farwick M."/>
            <person name="Goesmann A."/>
            <person name="Puhler A."/>
            <person name="Schaffer S."/>
            <person name="Tauch A."/>
            <person name="Kohler T."/>
            <person name="Brinkrolf K."/>
        </authorList>
    </citation>
    <scope>NUCLEOTIDE SEQUENCE [LARGE SCALE GENOMIC DNA]</scope>
    <source>
        <strain evidence="5">ATCC 14091 / BCRC 22168 / CBS 111 / JCM 3599 / NBRC 0793 / NRRL Y-1031 F-60-10</strain>
    </source>
</reference>
<dbReference type="GO" id="GO:0005741">
    <property type="term" value="C:mitochondrial outer membrane"/>
    <property type="evidence" value="ECO:0007669"/>
    <property type="project" value="UniProtKB-SubCell"/>
</dbReference>
<comment type="caution">
    <text evidence="4">The sequence shown here is derived from an EMBL/GenBank/DDBJ whole genome shotgun (WGS) entry which is preliminary data.</text>
</comment>
<protein>
    <recommendedName>
        <fullName evidence="6">NAD(P)-binding domain-containing protein</fullName>
    </recommendedName>
</protein>
<dbReference type="InParanoid" id="K0KFG0"/>
<name>K0KFG0_WICCF</name>
<evidence type="ECO:0000256" key="2">
    <source>
        <dbReference type="ARBA" id="ARBA00006617"/>
    </source>
</evidence>
<evidence type="ECO:0000313" key="4">
    <source>
        <dbReference type="EMBL" id="CCH41676.1"/>
    </source>
</evidence>
<proteinExistence type="inferred from homology"/>
<organism evidence="4 5">
    <name type="scientific">Wickerhamomyces ciferrii (strain ATCC 14091 / BCRC 22168 / CBS 111 / JCM 3599 / NBRC 0793 / NRRL Y-1031 F-60-10)</name>
    <name type="common">Yeast</name>
    <name type="synonym">Pichia ciferrii</name>
    <dbReference type="NCBI Taxonomy" id="1206466"/>
    <lineage>
        <taxon>Eukaryota</taxon>
        <taxon>Fungi</taxon>
        <taxon>Dikarya</taxon>
        <taxon>Ascomycota</taxon>
        <taxon>Saccharomycotina</taxon>
        <taxon>Saccharomycetes</taxon>
        <taxon>Phaffomycetales</taxon>
        <taxon>Wickerhamomycetaceae</taxon>
        <taxon>Wickerhamomyces</taxon>
    </lineage>
</organism>
<evidence type="ECO:0000313" key="5">
    <source>
        <dbReference type="Proteomes" id="UP000009328"/>
    </source>
</evidence>
<dbReference type="GO" id="GO:0051170">
    <property type="term" value="P:import into nucleus"/>
    <property type="evidence" value="ECO:0007669"/>
    <property type="project" value="TreeGrafter"/>
</dbReference>
<dbReference type="Pfam" id="PF08732">
    <property type="entry name" value="HIM1"/>
    <property type="match status" value="1"/>
</dbReference>
<dbReference type="InterPro" id="IPR014843">
    <property type="entry name" value="Him1/Fmp52"/>
</dbReference>
<dbReference type="AlphaFoldDB" id="K0KFG0"/>
<dbReference type="InterPro" id="IPR036291">
    <property type="entry name" value="NAD(P)-bd_dom_sf"/>
</dbReference>
<keyword evidence="3" id="KW-0496">Mitochondrion</keyword>
<comment type="subcellular location">
    <subcellularLocation>
        <location evidence="1">Mitochondrion outer membrane</location>
        <topology evidence="1">Peripheral membrane protein</topology>
    </subcellularLocation>
</comment>
<accession>K0KFG0</accession>
<keyword evidence="3" id="KW-1000">Mitochondrion outer membrane</keyword>
<evidence type="ECO:0000256" key="1">
    <source>
        <dbReference type="ARBA" id="ARBA00004450"/>
    </source>
</evidence>
<sequence>MNHIDEPLTEYEEPSHTLLVLGGTGLVGSEFLKSATESANVHKVYVLTRRELVIEYDTDKIIPIVETDTAKWAQIISEIPLIDIVFSSLGTTKSAARGLKEQHAIDHDLNLELAKAAKLNHVKTFIIITSMNNSALSTFFPYFRIKKQLEDDLKKLGFGQLFILRPGPLAGDRSVLQSSGHSLATRLSGFIANTFHEAYLANLVGEPITAAQLAQVAMYYLNTTTSPSNSEVNTIDSGDMIWMAHAIDEADY</sequence>
<dbReference type="STRING" id="1206466.K0KFG0"/>
<dbReference type="SUPFAM" id="SSF51735">
    <property type="entry name" value="NAD(P)-binding Rossmann-fold domains"/>
    <property type="match status" value="1"/>
</dbReference>
<dbReference type="Proteomes" id="UP000009328">
    <property type="component" value="Unassembled WGS sequence"/>
</dbReference>